<keyword evidence="1" id="KW-0472">Membrane</keyword>
<protein>
    <submittedName>
        <fullName evidence="2">Membrane protein</fullName>
    </submittedName>
</protein>
<dbReference type="InterPro" id="IPR021741">
    <property type="entry name" value="DUF3311"/>
</dbReference>
<feature type="transmembrane region" description="Helical" evidence="1">
    <location>
        <begin position="20"/>
        <end position="43"/>
    </location>
</feature>
<keyword evidence="1" id="KW-0812">Transmembrane</keyword>
<evidence type="ECO:0000313" key="2">
    <source>
        <dbReference type="EMBL" id="MDP9896162.1"/>
    </source>
</evidence>
<proteinExistence type="predicted"/>
<dbReference type="RefSeq" id="WP_307686584.1">
    <property type="nucleotide sequence ID" value="NZ_JAUSRD010000016.1"/>
</dbReference>
<evidence type="ECO:0000313" key="3">
    <source>
        <dbReference type="Proteomes" id="UP001242045"/>
    </source>
</evidence>
<dbReference type="EMBL" id="JAUSRD010000016">
    <property type="protein sequence ID" value="MDP9896162.1"/>
    <property type="molecule type" value="Genomic_DNA"/>
</dbReference>
<dbReference type="AlphaFoldDB" id="A0AAW8D517"/>
<dbReference type="Proteomes" id="UP001242045">
    <property type="component" value="Unassembled WGS sequence"/>
</dbReference>
<organism evidence="2 3">
    <name type="scientific">Variovorax boronicumulans</name>
    <dbReference type="NCBI Taxonomy" id="436515"/>
    <lineage>
        <taxon>Bacteria</taxon>
        <taxon>Pseudomonadati</taxon>
        <taxon>Pseudomonadota</taxon>
        <taxon>Betaproteobacteria</taxon>
        <taxon>Burkholderiales</taxon>
        <taxon>Comamonadaceae</taxon>
        <taxon>Variovorax</taxon>
    </lineage>
</organism>
<gene>
    <name evidence="2" type="ORF">J2W31_005297</name>
</gene>
<keyword evidence="1" id="KW-1133">Transmembrane helix</keyword>
<dbReference type="Pfam" id="PF11755">
    <property type="entry name" value="DUF3311"/>
    <property type="match status" value="1"/>
</dbReference>
<accession>A0AAW8D517</accession>
<feature type="transmembrane region" description="Helical" evidence="1">
    <location>
        <begin position="49"/>
        <end position="67"/>
    </location>
</feature>
<evidence type="ECO:0000256" key="1">
    <source>
        <dbReference type="SAM" id="Phobius"/>
    </source>
</evidence>
<name>A0AAW8D517_9BURK</name>
<reference evidence="2" key="1">
    <citation type="submission" date="2023-07" db="EMBL/GenBank/DDBJ databases">
        <title>Sorghum-associated microbial communities from plants grown in Nebraska, USA.</title>
        <authorList>
            <person name="Schachtman D."/>
        </authorList>
    </citation>
    <scope>NUCLEOTIDE SEQUENCE</scope>
    <source>
        <strain evidence="2">DS3754</strain>
    </source>
</reference>
<sequence>MADPHSPTRPTRRRLGHRWLLVFPFIWQACLAPAVNDIALTPFGLPFPMFWQMAGIVLTSVVIAIVFRLDAKAGVEAEEAAFLAHSLKSHEDGAP</sequence>
<comment type="caution">
    <text evidence="2">The sequence shown here is derived from an EMBL/GenBank/DDBJ whole genome shotgun (WGS) entry which is preliminary data.</text>
</comment>